<dbReference type="RefSeq" id="WP_183195851.1">
    <property type="nucleotide sequence ID" value="NZ_JACIDA010000001.1"/>
</dbReference>
<keyword evidence="10 11" id="KW-0998">Cell outer membrane</keyword>
<evidence type="ECO:0000256" key="11">
    <source>
        <dbReference type="PROSITE-ProRule" id="PRU01360"/>
    </source>
</evidence>
<dbReference type="Gene3D" id="2.40.170.20">
    <property type="entry name" value="TonB-dependent receptor, beta-barrel domain"/>
    <property type="match status" value="1"/>
</dbReference>
<evidence type="ECO:0000259" key="16">
    <source>
        <dbReference type="Pfam" id="PF07715"/>
    </source>
</evidence>
<comment type="subcellular location">
    <subcellularLocation>
        <location evidence="1 11">Cell outer membrane</location>
        <topology evidence="1 11">Multi-pass membrane protein</topology>
    </subcellularLocation>
</comment>
<feature type="domain" description="TonB-dependent receptor plug" evidence="16">
    <location>
        <begin position="54"/>
        <end position="165"/>
    </location>
</feature>
<evidence type="ECO:0000256" key="7">
    <source>
        <dbReference type="ARBA" id="ARBA00023065"/>
    </source>
</evidence>
<gene>
    <name evidence="17" type="ORF">GGR11_001216</name>
</gene>
<organism evidence="17 18">
    <name type="scientific">Brevundimonas mediterranea</name>
    <dbReference type="NCBI Taxonomy" id="74329"/>
    <lineage>
        <taxon>Bacteria</taxon>
        <taxon>Pseudomonadati</taxon>
        <taxon>Pseudomonadota</taxon>
        <taxon>Alphaproteobacteria</taxon>
        <taxon>Caulobacterales</taxon>
        <taxon>Caulobacteraceae</taxon>
        <taxon>Brevundimonas</taxon>
    </lineage>
</organism>
<dbReference type="Pfam" id="PF00593">
    <property type="entry name" value="TonB_dep_Rec_b-barrel"/>
    <property type="match status" value="1"/>
</dbReference>
<keyword evidence="17" id="KW-0675">Receptor</keyword>
<evidence type="ECO:0000256" key="10">
    <source>
        <dbReference type="ARBA" id="ARBA00023237"/>
    </source>
</evidence>
<dbReference type="InterPro" id="IPR039426">
    <property type="entry name" value="TonB-dep_rcpt-like"/>
</dbReference>
<evidence type="ECO:0000256" key="5">
    <source>
        <dbReference type="ARBA" id="ARBA00022692"/>
    </source>
</evidence>
<feature type="domain" description="TonB-dependent receptor-like beta-barrel" evidence="15">
    <location>
        <begin position="274"/>
        <end position="702"/>
    </location>
</feature>
<evidence type="ECO:0000256" key="12">
    <source>
        <dbReference type="RuleBase" id="RU003357"/>
    </source>
</evidence>
<dbReference type="PANTHER" id="PTHR32552:SF81">
    <property type="entry name" value="TONB-DEPENDENT OUTER MEMBRANE RECEPTOR"/>
    <property type="match status" value="1"/>
</dbReference>
<dbReference type="GO" id="GO:0006826">
    <property type="term" value="P:iron ion transport"/>
    <property type="evidence" value="ECO:0007669"/>
    <property type="project" value="UniProtKB-KW"/>
</dbReference>
<reference evidence="17 18" key="1">
    <citation type="submission" date="2020-08" db="EMBL/GenBank/DDBJ databases">
        <title>Genomic Encyclopedia of Type Strains, Phase IV (KMG-IV): sequencing the most valuable type-strain genomes for metagenomic binning, comparative biology and taxonomic classification.</title>
        <authorList>
            <person name="Goeker M."/>
        </authorList>
    </citation>
    <scope>NUCLEOTIDE SEQUENCE [LARGE SCALE GENOMIC DNA]</scope>
    <source>
        <strain evidence="17 18">DSM 14878</strain>
    </source>
</reference>
<evidence type="ECO:0000256" key="13">
    <source>
        <dbReference type="SAM" id="MobiDB-lite"/>
    </source>
</evidence>
<evidence type="ECO:0000256" key="4">
    <source>
        <dbReference type="ARBA" id="ARBA00022496"/>
    </source>
</evidence>
<comment type="caution">
    <text evidence="17">The sequence shown here is derived from an EMBL/GenBank/DDBJ whole genome shotgun (WGS) entry which is preliminary data.</text>
</comment>
<dbReference type="InterPro" id="IPR036942">
    <property type="entry name" value="Beta-barrel_TonB_sf"/>
</dbReference>
<keyword evidence="6" id="KW-0408">Iron</keyword>
<evidence type="ECO:0000256" key="8">
    <source>
        <dbReference type="ARBA" id="ARBA00023077"/>
    </source>
</evidence>
<dbReference type="PANTHER" id="PTHR32552">
    <property type="entry name" value="FERRICHROME IRON RECEPTOR-RELATED"/>
    <property type="match status" value="1"/>
</dbReference>
<evidence type="ECO:0000256" key="9">
    <source>
        <dbReference type="ARBA" id="ARBA00023136"/>
    </source>
</evidence>
<dbReference type="GO" id="GO:0009279">
    <property type="term" value="C:cell outer membrane"/>
    <property type="evidence" value="ECO:0007669"/>
    <property type="project" value="UniProtKB-SubCell"/>
</dbReference>
<dbReference type="InterPro" id="IPR000531">
    <property type="entry name" value="Beta-barrel_TonB"/>
</dbReference>
<dbReference type="AlphaFoldDB" id="A0A7W6A4T3"/>
<evidence type="ECO:0000313" key="17">
    <source>
        <dbReference type="EMBL" id="MBB3871702.1"/>
    </source>
</evidence>
<dbReference type="Proteomes" id="UP000532936">
    <property type="component" value="Unassembled WGS sequence"/>
</dbReference>
<accession>A0A7W6A4T3</accession>
<keyword evidence="14" id="KW-0732">Signal</keyword>
<protein>
    <submittedName>
        <fullName evidence="17">Iron complex outermembrane receptor protein</fullName>
    </submittedName>
</protein>
<keyword evidence="8 12" id="KW-0798">TonB box</keyword>
<keyword evidence="2 11" id="KW-0813">Transport</keyword>
<feature type="chain" id="PRO_5031350252" evidence="14">
    <location>
        <begin position="27"/>
        <end position="773"/>
    </location>
</feature>
<evidence type="ECO:0000259" key="15">
    <source>
        <dbReference type="Pfam" id="PF00593"/>
    </source>
</evidence>
<comment type="similarity">
    <text evidence="11 12">Belongs to the TonB-dependent receptor family.</text>
</comment>
<keyword evidence="4" id="KW-0410">Iron transport</keyword>
<evidence type="ECO:0000256" key="14">
    <source>
        <dbReference type="SAM" id="SignalP"/>
    </source>
</evidence>
<evidence type="ECO:0000256" key="3">
    <source>
        <dbReference type="ARBA" id="ARBA00022452"/>
    </source>
</evidence>
<evidence type="ECO:0000256" key="2">
    <source>
        <dbReference type="ARBA" id="ARBA00022448"/>
    </source>
</evidence>
<feature type="region of interest" description="Disordered" evidence="13">
    <location>
        <begin position="418"/>
        <end position="439"/>
    </location>
</feature>
<dbReference type="EMBL" id="JACIDA010000001">
    <property type="protein sequence ID" value="MBB3871702.1"/>
    <property type="molecule type" value="Genomic_DNA"/>
</dbReference>
<name>A0A7W6A4T3_9CAUL</name>
<evidence type="ECO:0000313" key="18">
    <source>
        <dbReference type="Proteomes" id="UP000532936"/>
    </source>
</evidence>
<evidence type="ECO:0000256" key="6">
    <source>
        <dbReference type="ARBA" id="ARBA00023004"/>
    </source>
</evidence>
<keyword evidence="5 11" id="KW-0812">Transmembrane</keyword>
<dbReference type="SUPFAM" id="SSF56935">
    <property type="entry name" value="Porins"/>
    <property type="match status" value="1"/>
</dbReference>
<dbReference type="PROSITE" id="PS52016">
    <property type="entry name" value="TONB_DEPENDENT_REC_3"/>
    <property type="match status" value="1"/>
</dbReference>
<keyword evidence="3 11" id="KW-1134">Transmembrane beta strand</keyword>
<keyword evidence="9 11" id="KW-0472">Membrane</keyword>
<keyword evidence="7" id="KW-0406">Ion transport</keyword>
<proteinExistence type="inferred from homology"/>
<dbReference type="InterPro" id="IPR012910">
    <property type="entry name" value="Plug_dom"/>
</dbReference>
<feature type="signal peptide" evidence="14">
    <location>
        <begin position="1"/>
        <end position="26"/>
    </location>
</feature>
<sequence>MHRQNKLRLQLLLGTALLAAPFSALAQTAPAPVDTTPAGLDDIVVTATKRETNLQDTPISISVLNSEALEDRHVQSLMDLADGAVPGLRVATFEARQSALTIGIRGIVPNDANQPAREQGVGIYVDGVYLGRQHGLGAALLDVERIEVLKGPQGTLFGRNTEGGALSLVTRKPTGEFGMRAVAGVGNYNSYNSELHVDFPAIADFAVKMDGVISAQGPVTKNILPGEEGFGAYDRRGLRGQVRWTPTDNFTADLAADISKDKNTPFYSQLLNFNPNGLTVVPFTSTSVPSGSIRALSPLVQVNGDSVMKSADIGVPQQWSVDDTKGVDLHLSYHPTDSLELRSITAYREVDVEQYDNIAGAHRPPVTGPNGNFSRYSLAGLWQHQFSQEFQAVGSLGDRIDYVGGLYYFKETASDDASTPSTNKWNADGTGYTINDPTPTIRGSRSIDRASRAESESKAVYGQATWTPAVLNDALHITAGGRFTQDDKSGVLSVVNNAATNFTFNEKNERFNPMVTVAYDVSNDVNVYAKYATGYRAGGASSRSLTYRSFGPEDIKSYELGLKSDWLNHRLRVNAAAFYSEREDSQIDFSLVTVIGASTRNTLETINAPGTTKIKGVELEGMARVTDALTLSASYAYTDAEVPPTRNPFSGVVQQVFIAYTPENAFSVAADYTAPMFGANFKAHVDGNYADATQAFDQFELKNDKSFIVNGRLALADITTRDGGPLLEVALWSRNLLNEAHVYRRDPSNRGVIGDYGNFNTPRTFGIELRASY</sequence>
<evidence type="ECO:0000256" key="1">
    <source>
        <dbReference type="ARBA" id="ARBA00004571"/>
    </source>
</evidence>
<dbReference type="Pfam" id="PF07715">
    <property type="entry name" value="Plug"/>
    <property type="match status" value="1"/>
</dbReference>